<evidence type="ECO:0000313" key="2">
    <source>
        <dbReference type="Proteomes" id="UP000273973"/>
    </source>
</evidence>
<accession>A0A3R8S417</accession>
<reference evidence="1 2" key="2">
    <citation type="submission" date="2018-12" db="EMBL/GenBank/DDBJ databases">
        <title>Whole-genome sequences of fifteen clinical Streptococcus suis strains isolated from pigs between 2006 and 2018.</title>
        <authorList>
            <person name="Stevens M.J.A."/>
            <person name="Cernela N."/>
            <person name="Spoerry Serrano N."/>
            <person name="Schmitt S."/>
            <person name="Schrenzel J."/>
            <person name="Stephan R."/>
        </authorList>
    </citation>
    <scope>NUCLEOTIDE SEQUENCE [LARGE SCALE GENOMIC DNA]</scope>
    <source>
        <strain evidence="1 2">SS1014</strain>
    </source>
</reference>
<dbReference type="RefSeq" id="WP_029997638.1">
    <property type="nucleotide sequence ID" value="NZ_CP032064.1"/>
</dbReference>
<comment type="caution">
    <text evidence="1">The sequence shown here is derived from an EMBL/GenBank/DDBJ whole genome shotgun (WGS) entry which is preliminary data.</text>
</comment>
<dbReference type="AlphaFoldDB" id="A0A3R8S417"/>
<dbReference type="EMBL" id="RSDG01000029">
    <property type="protein sequence ID" value="RRR48969.1"/>
    <property type="molecule type" value="Genomic_DNA"/>
</dbReference>
<dbReference type="InterPro" id="IPR053916">
    <property type="entry name" value="DUF6978"/>
</dbReference>
<dbReference type="Proteomes" id="UP000273973">
    <property type="component" value="Unassembled WGS sequence"/>
</dbReference>
<proteinExistence type="predicted"/>
<protein>
    <submittedName>
        <fullName evidence="1">Uncharacterized protein</fullName>
    </submittedName>
</protein>
<dbReference type="Pfam" id="PF22398">
    <property type="entry name" value="DUF6978"/>
    <property type="match status" value="1"/>
</dbReference>
<name>A0A3R8S417_STRSU</name>
<sequence length="151" mass="17829">MDLQNLNNDQVDKLLKRLKYPKNTISYQKINTTISSLFGKIDIEEAILDDDDLQYILRIYRGKYNAERFSIHLRFKETNDHLARIDIHPTGRHENPDGTIVTSSHIHIYSNAFPRRDAVAIPLDEFNFPNVRTIIEVYEEFVRLTNIRKTR</sequence>
<gene>
    <name evidence="1" type="ORF">EJA00_05390</name>
</gene>
<organism evidence="1 2">
    <name type="scientific">Streptococcus suis</name>
    <dbReference type="NCBI Taxonomy" id="1307"/>
    <lineage>
        <taxon>Bacteria</taxon>
        <taxon>Bacillati</taxon>
        <taxon>Bacillota</taxon>
        <taxon>Bacilli</taxon>
        <taxon>Lactobacillales</taxon>
        <taxon>Streptococcaceae</taxon>
        <taxon>Streptococcus</taxon>
    </lineage>
</organism>
<evidence type="ECO:0000313" key="1">
    <source>
        <dbReference type="EMBL" id="RRR48969.1"/>
    </source>
</evidence>
<reference evidence="1 2" key="1">
    <citation type="submission" date="2018-11" db="EMBL/GenBank/DDBJ databases">
        <authorList>
            <person name="Stevens M.J."/>
            <person name="Cernela N."/>
            <person name="Spoerry Serrano N."/>
            <person name="Schmitt S."/>
            <person name="Schrenzel J."/>
            <person name="Stephan R."/>
        </authorList>
    </citation>
    <scope>NUCLEOTIDE SEQUENCE [LARGE SCALE GENOMIC DNA]</scope>
    <source>
        <strain evidence="1 2">SS1014</strain>
    </source>
</reference>